<evidence type="ECO:0000313" key="3">
    <source>
        <dbReference type="Proteomes" id="UP000824469"/>
    </source>
</evidence>
<dbReference type="EMBL" id="JAHRHJ020000011">
    <property type="protein sequence ID" value="KAH9295385.1"/>
    <property type="molecule type" value="Genomic_DNA"/>
</dbReference>
<feature type="region of interest" description="Disordered" evidence="1">
    <location>
        <begin position="1"/>
        <end position="77"/>
    </location>
</feature>
<proteinExistence type="predicted"/>
<comment type="caution">
    <text evidence="2">The sequence shown here is derived from an EMBL/GenBank/DDBJ whole genome shotgun (WGS) entry which is preliminary data.</text>
</comment>
<evidence type="ECO:0000313" key="2">
    <source>
        <dbReference type="EMBL" id="KAH9295385.1"/>
    </source>
</evidence>
<dbReference type="Proteomes" id="UP000824469">
    <property type="component" value="Unassembled WGS sequence"/>
</dbReference>
<sequence length="170" mass="19173">SSDINTTSRNSRNERSNKGRRRRAAAGQRRIDQQRWGQYVTDGDEDSVPVMPATAPRSSNRRRARRNQRNSSAHEEYYEDELTFNATGPRDEVCEDFDLEMALSLSLSLADPNPNSGNHDHINRSIVNMSYESLVQLESIKCVAPVNVVSSMLDVIFDGNKSEHGSETEE</sequence>
<evidence type="ECO:0000256" key="1">
    <source>
        <dbReference type="SAM" id="MobiDB-lite"/>
    </source>
</evidence>
<feature type="non-terminal residue" evidence="2">
    <location>
        <position position="170"/>
    </location>
</feature>
<feature type="compositionally biased region" description="Basic residues" evidence="1">
    <location>
        <begin position="59"/>
        <end position="68"/>
    </location>
</feature>
<accession>A0AA38C8H7</accession>
<dbReference type="AlphaFoldDB" id="A0AA38C8H7"/>
<keyword evidence="3" id="KW-1185">Reference proteome</keyword>
<protein>
    <submittedName>
        <fullName evidence="2">Uncharacterized protein</fullName>
    </submittedName>
</protein>
<gene>
    <name evidence="2" type="ORF">KI387_038973</name>
</gene>
<organism evidence="2 3">
    <name type="scientific">Taxus chinensis</name>
    <name type="common">Chinese yew</name>
    <name type="synonym">Taxus wallichiana var. chinensis</name>
    <dbReference type="NCBI Taxonomy" id="29808"/>
    <lineage>
        <taxon>Eukaryota</taxon>
        <taxon>Viridiplantae</taxon>
        <taxon>Streptophyta</taxon>
        <taxon>Embryophyta</taxon>
        <taxon>Tracheophyta</taxon>
        <taxon>Spermatophyta</taxon>
        <taxon>Pinopsida</taxon>
        <taxon>Pinidae</taxon>
        <taxon>Conifers II</taxon>
        <taxon>Cupressales</taxon>
        <taxon>Taxaceae</taxon>
        <taxon>Taxus</taxon>
    </lineage>
</organism>
<feature type="non-terminal residue" evidence="2">
    <location>
        <position position="1"/>
    </location>
</feature>
<name>A0AA38C8H7_TAXCH</name>
<reference evidence="2 3" key="1">
    <citation type="journal article" date="2021" name="Nat. Plants">
        <title>The Taxus genome provides insights into paclitaxel biosynthesis.</title>
        <authorList>
            <person name="Xiong X."/>
            <person name="Gou J."/>
            <person name="Liao Q."/>
            <person name="Li Y."/>
            <person name="Zhou Q."/>
            <person name="Bi G."/>
            <person name="Li C."/>
            <person name="Du R."/>
            <person name="Wang X."/>
            <person name="Sun T."/>
            <person name="Guo L."/>
            <person name="Liang H."/>
            <person name="Lu P."/>
            <person name="Wu Y."/>
            <person name="Zhang Z."/>
            <person name="Ro D.K."/>
            <person name="Shang Y."/>
            <person name="Huang S."/>
            <person name="Yan J."/>
        </authorList>
    </citation>
    <scope>NUCLEOTIDE SEQUENCE [LARGE SCALE GENOMIC DNA]</scope>
    <source>
        <strain evidence="2">Ta-2019</strain>
    </source>
</reference>